<organism evidence="7 8">
    <name type="scientific">Streptomyces lomondensis</name>
    <dbReference type="NCBI Taxonomy" id="68229"/>
    <lineage>
        <taxon>Bacteria</taxon>
        <taxon>Bacillati</taxon>
        <taxon>Actinomycetota</taxon>
        <taxon>Actinomycetes</taxon>
        <taxon>Kitasatosporales</taxon>
        <taxon>Streptomycetaceae</taxon>
        <taxon>Streptomyces</taxon>
    </lineage>
</organism>
<dbReference type="PANTHER" id="PTHR30086:SF14">
    <property type="entry name" value="HOMOSERINE_HOMOSERINE LACTONE EFFLUX PROTEIN"/>
    <property type="match status" value="1"/>
</dbReference>
<keyword evidence="3 6" id="KW-0812">Transmembrane</keyword>
<keyword evidence="8" id="KW-1185">Reference proteome</keyword>
<keyword evidence="4 6" id="KW-1133">Transmembrane helix</keyword>
<proteinExistence type="predicted"/>
<evidence type="ECO:0000256" key="5">
    <source>
        <dbReference type="ARBA" id="ARBA00023136"/>
    </source>
</evidence>
<protein>
    <submittedName>
        <fullName evidence="7">Lysine transporter LysE</fullName>
    </submittedName>
</protein>
<feature type="transmembrane region" description="Helical" evidence="6">
    <location>
        <begin position="144"/>
        <end position="165"/>
    </location>
</feature>
<dbReference type="PIRSF" id="PIRSF006324">
    <property type="entry name" value="LeuE"/>
    <property type="match status" value="1"/>
</dbReference>
<comment type="caution">
    <text evidence="7">The sequence shown here is derived from an EMBL/GenBank/DDBJ whole genome shotgun (WGS) entry which is preliminary data.</text>
</comment>
<keyword evidence="2" id="KW-1003">Cell membrane</keyword>
<dbReference type="PANTHER" id="PTHR30086">
    <property type="entry name" value="ARGININE EXPORTER PROTEIN ARGO"/>
    <property type="match status" value="1"/>
</dbReference>
<name>A0ABQ2WYS6_9ACTN</name>
<feature type="transmembrane region" description="Helical" evidence="6">
    <location>
        <begin position="110"/>
        <end position="132"/>
    </location>
</feature>
<evidence type="ECO:0000256" key="4">
    <source>
        <dbReference type="ARBA" id="ARBA00022989"/>
    </source>
</evidence>
<gene>
    <name evidence="7" type="ORF">GCM10010383_06100</name>
</gene>
<dbReference type="Pfam" id="PF01810">
    <property type="entry name" value="LysE"/>
    <property type="match status" value="1"/>
</dbReference>
<evidence type="ECO:0000256" key="3">
    <source>
        <dbReference type="ARBA" id="ARBA00022692"/>
    </source>
</evidence>
<dbReference type="InterPro" id="IPR001123">
    <property type="entry name" value="LeuE-type"/>
</dbReference>
<evidence type="ECO:0000256" key="1">
    <source>
        <dbReference type="ARBA" id="ARBA00004651"/>
    </source>
</evidence>
<dbReference type="EMBL" id="BMWC01000001">
    <property type="protein sequence ID" value="GGW81014.1"/>
    <property type="molecule type" value="Genomic_DNA"/>
</dbReference>
<dbReference type="Proteomes" id="UP000617743">
    <property type="component" value="Unassembled WGS sequence"/>
</dbReference>
<reference evidence="8" key="1">
    <citation type="journal article" date="2019" name="Int. J. Syst. Evol. Microbiol.">
        <title>The Global Catalogue of Microorganisms (GCM) 10K type strain sequencing project: providing services to taxonomists for standard genome sequencing and annotation.</title>
        <authorList>
            <consortium name="The Broad Institute Genomics Platform"/>
            <consortium name="The Broad Institute Genome Sequencing Center for Infectious Disease"/>
            <person name="Wu L."/>
            <person name="Ma J."/>
        </authorList>
    </citation>
    <scope>NUCLEOTIDE SEQUENCE [LARGE SCALE GENOMIC DNA]</scope>
    <source>
        <strain evidence="8">JCM 4866</strain>
    </source>
</reference>
<feature type="transmembrane region" description="Helical" evidence="6">
    <location>
        <begin position="70"/>
        <end position="87"/>
    </location>
</feature>
<evidence type="ECO:0000313" key="7">
    <source>
        <dbReference type="EMBL" id="GGW81014.1"/>
    </source>
</evidence>
<comment type="subcellular location">
    <subcellularLocation>
        <location evidence="1">Cell membrane</location>
        <topology evidence="1">Multi-pass membrane protein</topology>
    </subcellularLocation>
</comment>
<evidence type="ECO:0000256" key="6">
    <source>
        <dbReference type="SAM" id="Phobius"/>
    </source>
</evidence>
<evidence type="ECO:0000256" key="2">
    <source>
        <dbReference type="ARBA" id="ARBA00022475"/>
    </source>
</evidence>
<sequence>MSIAFLLTTLIVVVTPGTGVVYTLAAALSRGRRASVVAAVGCTLGIVPHLLATVTGVAALLHASATAFQVLKYAGVAYLLYMAWATVRDKEALVVEEEGASSAPVSARRVIVRGVLINLLNPKLTIFFFAFLPQFVSSGEPHAVLRMLGLGGVFMLATFVVFAAYGVLAASVRSHVMGRPRVMAWLRRGFAGSFVALGAKLAFTAR</sequence>
<accession>A0ABQ2WYS6</accession>
<feature type="transmembrane region" description="Helical" evidence="6">
    <location>
        <begin position="35"/>
        <end position="63"/>
    </location>
</feature>
<dbReference type="RefSeq" id="WP_190048508.1">
    <property type="nucleotide sequence ID" value="NZ_BMWC01000001.1"/>
</dbReference>
<keyword evidence="5 6" id="KW-0472">Membrane</keyword>
<evidence type="ECO:0000313" key="8">
    <source>
        <dbReference type="Proteomes" id="UP000617743"/>
    </source>
</evidence>